<reference evidence="1 2" key="1">
    <citation type="submission" date="2017-07" db="EMBL/GenBank/DDBJ databases">
        <title>Flavobacterium cyanobacteriorum sp. nov., isolated from cyanobacterial aggregates in a eutrophic lake.</title>
        <authorList>
            <person name="Cai H."/>
        </authorList>
    </citation>
    <scope>NUCLEOTIDE SEQUENCE [LARGE SCALE GENOMIC DNA]</scope>
    <source>
        <strain evidence="1 2">TH021</strain>
    </source>
</reference>
<dbReference type="RefSeq" id="WP_094412951.1">
    <property type="nucleotide sequence ID" value="NZ_NOXV01000202.1"/>
</dbReference>
<organism evidence="1 2">
    <name type="scientific">Flavobacterium cyanobacteriorum</name>
    <dbReference type="NCBI Taxonomy" id="2022802"/>
    <lineage>
        <taxon>Bacteria</taxon>
        <taxon>Pseudomonadati</taxon>
        <taxon>Bacteroidota</taxon>
        <taxon>Flavobacteriia</taxon>
        <taxon>Flavobacteriales</taxon>
        <taxon>Flavobacteriaceae</taxon>
        <taxon>Flavobacterium</taxon>
    </lineage>
</organism>
<dbReference type="EMBL" id="NOXV01000202">
    <property type="protein sequence ID" value="OYQ41580.1"/>
    <property type="molecule type" value="Genomic_DNA"/>
</dbReference>
<name>A0A255ZLR1_9FLAO</name>
<sequence length="216" mass="22689">MKIKILIVLCLTGYNTLAQNEAGAGKERLFSFSPISKDVSIVNGLAFELGHNFKNEKATVVVNGINLEANPLTAVIFLAPGVPKADENASVVVNGLHLSTGGFLGQGSINGLSISAFNVAVKVRGISVTGLFNSGSLMNGIHIAGLNLETGKGYGLFIAPFNNGGQINGLQIGAMNRGEVVSGLQIGLLNIAKKTKGLQIGLWNINNKRSLPFFNW</sequence>
<dbReference type="AlphaFoldDB" id="A0A255ZLR1"/>
<comment type="caution">
    <text evidence="1">The sequence shown here is derived from an EMBL/GenBank/DDBJ whole genome shotgun (WGS) entry which is preliminary data.</text>
</comment>
<dbReference type="OrthoDB" id="660602at2"/>
<protein>
    <submittedName>
        <fullName evidence="1">Uncharacterized protein</fullName>
    </submittedName>
</protein>
<dbReference type="InterPro" id="IPR058093">
    <property type="entry name" value="LA_2272-like"/>
</dbReference>
<dbReference type="NCBIfam" id="NF047436">
    <property type="entry name" value="LA_2272_repeat"/>
    <property type="match status" value="1"/>
</dbReference>
<keyword evidence="2" id="KW-1185">Reference proteome</keyword>
<evidence type="ECO:0000313" key="2">
    <source>
        <dbReference type="Proteomes" id="UP000216605"/>
    </source>
</evidence>
<dbReference type="Proteomes" id="UP000216605">
    <property type="component" value="Unassembled WGS sequence"/>
</dbReference>
<proteinExistence type="predicted"/>
<gene>
    <name evidence="1" type="ORF">CHU92_04285</name>
</gene>
<evidence type="ECO:0000313" key="1">
    <source>
        <dbReference type="EMBL" id="OYQ41580.1"/>
    </source>
</evidence>
<accession>A0A255ZLR1</accession>